<accession>A0AAV7L4Q5</accession>
<feature type="non-terminal residue" evidence="1">
    <location>
        <position position="1"/>
    </location>
</feature>
<dbReference type="Proteomes" id="UP001066276">
    <property type="component" value="Chromosome 12"/>
</dbReference>
<protein>
    <submittedName>
        <fullName evidence="1">Uncharacterized protein</fullName>
    </submittedName>
</protein>
<name>A0AAV7L4Q5_PLEWA</name>
<proteinExistence type="predicted"/>
<comment type="caution">
    <text evidence="1">The sequence shown here is derived from an EMBL/GenBank/DDBJ whole genome shotgun (WGS) entry which is preliminary data.</text>
</comment>
<dbReference type="AlphaFoldDB" id="A0AAV7L4Q5"/>
<evidence type="ECO:0000313" key="2">
    <source>
        <dbReference type="Proteomes" id="UP001066276"/>
    </source>
</evidence>
<keyword evidence="2" id="KW-1185">Reference proteome</keyword>
<reference evidence="1" key="1">
    <citation type="journal article" date="2022" name="bioRxiv">
        <title>Sequencing and chromosome-scale assembly of the giantPleurodeles waltlgenome.</title>
        <authorList>
            <person name="Brown T."/>
            <person name="Elewa A."/>
            <person name="Iarovenko S."/>
            <person name="Subramanian E."/>
            <person name="Araus A.J."/>
            <person name="Petzold A."/>
            <person name="Susuki M."/>
            <person name="Suzuki K.-i.T."/>
            <person name="Hayashi T."/>
            <person name="Toyoda A."/>
            <person name="Oliveira C."/>
            <person name="Osipova E."/>
            <person name="Leigh N.D."/>
            <person name="Simon A."/>
            <person name="Yun M.H."/>
        </authorList>
    </citation>
    <scope>NUCLEOTIDE SEQUENCE</scope>
    <source>
        <strain evidence="1">20211129_DDA</strain>
        <tissue evidence="1">Liver</tissue>
    </source>
</reference>
<dbReference type="EMBL" id="JANPWB010000016">
    <property type="protein sequence ID" value="KAJ1086651.1"/>
    <property type="molecule type" value="Genomic_DNA"/>
</dbReference>
<feature type="non-terminal residue" evidence="1">
    <location>
        <position position="62"/>
    </location>
</feature>
<organism evidence="1 2">
    <name type="scientific">Pleurodeles waltl</name>
    <name type="common">Iberian ribbed newt</name>
    <dbReference type="NCBI Taxonomy" id="8319"/>
    <lineage>
        <taxon>Eukaryota</taxon>
        <taxon>Metazoa</taxon>
        <taxon>Chordata</taxon>
        <taxon>Craniata</taxon>
        <taxon>Vertebrata</taxon>
        <taxon>Euteleostomi</taxon>
        <taxon>Amphibia</taxon>
        <taxon>Batrachia</taxon>
        <taxon>Caudata</taxon>
        <taxon>Salamandroidea</taxon>
        <taxon>Salamandridae</taxon>
        <taxon>Pleurodelinae</taxon>
        <taxon>Pleurodeles</taxon>
    </lineage>
</organism>
<evidence type="ECO:0000313" key="1">
    <source>
        <dbReference type="EMBL" id="KAJ1086651.1"/>
    </source>
</evidence>
<sequence>RRLNRFGWRNVLCCCKRRSSQRGSMSGASMAMLRSSGYHTLCAQSRTTRITWARSFLIFLRT</sequence>
<gene>
    <name evidence="1" type="ORF">NDU88_006767</name>
</gene>